<comment type="subcellular location">
    <subcellularLocation>
        <location evidence="1">Membrane</location>
        <topology evidence="1">Multi-pass membrane protein</topology>
    </subcellularLocation>
</comment>
<dbReference type="InterPro" id="IPR011547">
    <property type="entry name" value="SLC26A/SulP_dom"/>
</dbReference>
<organism evidence="7 8">
    <name type="scientific">Cimex lectularius</name>
    <name type="common">Bed bug</name>
    <name type="synonym">Acanthia lectularia</name>
    <dbReference type="NCBI Taxonomy" id="79782"/>
    <lineage>
        <taxon>Eukaryota</taxon>
        <taxon>Metazoa</taxon>
        <taxon>Ecdysozoa</taxon>
        <taxon>Arthropoda</taxon>
        <taxon>Hexapoda</taxon>
        <taxon>Insecta</taxon>
        <taxon>Pterygota</taxon>
        <taxon>Neoptera</taxon>
        <taxon>Paraneoptera</taxon>
        <taxon>Hemiptera</taxon>
        <taxon>Heteroptera</taxon>
        <taxon>Panheteroptera</taxon>
        <taxon>Cimicomorpha</taxon>
        <taxon>Cimicidae</taxon>
        <taxon>Cimex</taxon>
    </lineage>
</organism>
<feature type="transmembrane region" description="Helical" evidence="5">
    <location>
        <begin position="45"/>
        <end position="68"/>
    </location>
</feature>
<dbReference type="Proteomes" id="UP000494040">
    <property type="component" value="Unassembled WGS sequence"/>
</dbReference>
<dbReference type="OMA" id="PKYQWKE"/>
<accession>A0A8I6R7H9</accession>
<feature type="transmembrane region" description="Helical" evidence="5">
    <location>
        <begin position="74"/>
        <end position="91"/>
    </location>
</feature>
<gene>
    <name evidence="7" type="primary">106661417</name>
</gene>
<dbReference type="InterPro" id="IPR001902">
    <property type="entry name" value="SLC26A/SulP_fam"/>
</dbReference>
<feature type="transmembrane region" description="Helical" evidence="5">
    <location>
        <begin position="128"/>
        <end position="147"/>
    </location>
</feature>
<keyword evidence="8" id="KW-1185">Reference proteome</keyword>
<feature type="transmembrane region" description="Helical" evidence="5">
    <location>
        <begin position="212"/>
        <end position="232"/>
    </location>
</feature>
<evidence type="ECO:0000313" key="7">
    <source>
        <dbReference type="EnsemblMetazoa" id="XP_014240269.1"/>
    </source>
</evidence>
<feature type="transmembrane region" description="Helical" evidence="5">
    <location>
        <begin position="415"/>
        <end position="442"/>
    </location>
</feature>
<keyword evidence="3 5" id="KW-1133">Transmembrane helix</keyword>
<dbReference type="AlphaFoldDB" id="A0A8I6R7H9"/>
<proteinExistence type="predicted"/>
<feature type="transmembrane region" description="Helical" evidence="5">
    <location>
        <begin position="321"/>
        <end position="340"/>
    </location>
</feature>
<dbReference type="EnsemblMetazoa" id="XM_014384783.1">
    <property type="protein sequence ID" value="XP_014240269.1"/>
    <property type="gene ID" value="LOC106661417"/>
</dbReference>
<keyword evidence="2 5" id="KW-0812">Transmembrane</keyword>
<feature type="transmembrane region" description="Helical" evidence="5">
    <location>
        <begin position="347"/>
        <end position="373"/>
    </location>
</feature>
<feature type="transmembrane region" description="Helical" evidence="5">
    <location>
        <begin position="239"/>
        <end position="258"/>
    </location>
</feature>
<dbReference type="OrthoDB" id="288203at2759"/>
<evidence type="ECO:0000256" key="4">
    <source>
        <dbReference type="ARBA" id="ARBA00023136"/>
    </source>
</evidence>
<dbReference type="GO" id="GO:0055085">
    <property type="term" value="P:transmembrane transport"/>
    <property type="evidence" value="ECO:0007669"/>
    <property type="project" value="InterPro"/>
</dbReference>
<protein>
    <recommendedName>
        <fullName evidence="6">SLC26A/SulP transporter domain-containing protein</fullName>
    </recommendedName>
</protein>
<feature type="transmembrane region" description="Helical" evidence="5">
    <location>
        <begin position="385"/>
        <end position="403"/>
    </location>
</feature>
<reference evidence="7" key="1">
    <citation type="submission" date="2022-01" db="UniProtKB">
        <authorList>
            <consortium name="EnsemblMetazoa"/>
        </authorList>
    </citation>
    <scope>IDENTIFICATION</scope>
</reference>
<evidence type="ECO:0000256" key="2">
    <source>
        <dbReference type="ARBA" id="ARBA00022692"/>
    </source>
</evidence>
<evidence type="ECO:0000259" key="6">
    <source>
        <dbReference type="Pfam" id="PF00916"/>
    </source>
</evidence>
<evidence type="ECO:0000313" key="8">
    <source>
        <dbReference type="Proteomes" id="UP000494040"/>
    </source>
</evidence>
<evidence type="ECO:0000256" key="5">
    <source>
        <dbReference type="SAM" id="Phobius"/>
    </source>
</evidence>
<name>A0A8I6R7H9_CIMLE</name>
<keyword evidence="4 5" id="KW-0472">Membrane</keyword>
<dbReference type="GO" id="GO:0016020">
    <property type="term" value="C:membrane"/>
    <property type="evidence" value="ECO:0007669"/>
    <property type="project" value="UniProtKB-SubCell"/>
</dbReference>
<dbReference type="PANTHER" id="PTHR11814">
    <property type="entry name" value="SULFATE TRANSPORTER"/>
    <property type="match status" value="1"/>
</dbReference>
<sequence>MSQIAGIEKAEGGSINKCVEYCKWTVKKRIPIIEWLPKYQWKENFFFDFSAGLTITCLCVPQGLAFAMLANVDLIYGLNTCCFPAFIYALLGTATKSSFGSVAVTSMMIGQTTVRFEDNPQFSKEELVSSMTITTGIFYLMFFLIRLHVVKVIFKKPFVCGFLTALVFYIMIKSLKLVLGIENLKSHYGPLNLFRNAFNLASNIKRANVPTIIISIVVVAVFALNTVLFTPWLKKRTRFVLPIEMIVMAIAIVCSYIFEFSKMGVPLLGRVPTGLPKLTPPSIKAFKRTWLESFLIAAVNYATTVSNITVFNDNLDTEQEVLTMAVCNLVCGWFQCFIFGNSMMRTVVAYSLGVTSLMSAIVSSVLMFFTILIGGKIFSPLPKSILGSIMLTAATKLLIMRVKDVKHFRKSWEDVLIYLVTLLTTMIITIEIGLIVGLILSLRKILDSVTKNEQAAKQNTGPPVVPGANIPEIPPEASSDLLLLNFPTPPLITSQEKMVK</sequence>
<dbReference type="Pfam" id="PF00916">
    <property type="entry name" value="Sulfate_transp"/>
    <property type="match status" value="1"/>
</dbReference>
<dbReference type="KEGG" id="clec:106661417"/>
<feature type="domain" description="SLC26A/SulP transporter" evidence="6">
    <location>
        <begin position="46"/>
        <end position="421"/>
    </location>
</feature>
<feature type="transmembrane region" description="Helical" evidence="5">
    <location>
        <begin position="159"/>
        <end position="181"/>
    </location>
</feature>
<evidence type="ECO:0000256" key="1">
    <source>
        <dbReference type="ARBA" id="ARBA00004141"/>
    </source>
</evidence>
<evidence type="ECO:0000256" key="3">
    <source>
        <dbReference type="ARBA" id="ARBA00022989"/>
    </source>
</evidence>